<comment type="similarity">
    <text evidence="2 9">Belongs to the cytochrome P450 family.</text>
</comment>
<dbReference type="Proteomes" id="UP000825935">
    <property type="component" value="Chromosome 23"/>
</dbReference>
<evidence type="ECO:0008006" key="12">
    <source>
        <dbReference type="Google" id="ProtNLM"/>
    </source>
</evidence>
<evidence type="ECO:0000256" key="2">
    <source>
        <dbReference type="ARBA" id="ARBA00010617"/>
    </source>
</evidence>
<keyword evidence="7 9" id="KW-0503">Monooxygenase</keyword>
<evidence type="ECO:0000256" key="7">
    <source>
        <dbReference type="ARBA" id="ARBA00023033"/>
    </source>
</evidence>
<dbReference type="EMBL" id="CM035428">
    <property type="protein sequence ID" value="KAH7301927.1"/>
    <property type="molecule type" value="Genomic_DNA"/>
</dbReference>
<accession>A0A8T2S1U2</accession>
<keyword evidence="5 9" id="KW-0560">Oxidoreductase</keyword>
<reference evidence="10 11" key="1">
    <citation type="submission" date="2021-08" db="EMBL/GenBank/DDBJ databases">
        <title>WGS assembly of Ceratopteris richardii.</title>
        <authorList>
            <person name="Marchant D.B."/>
            <person name="Chen G."/>
            <person name="Jenkins J."/>
            <person name="Shu S."/>
            <person name="Leebens-Mack J."/>
            <person name="Grimwood J."/>
            <person name="Schmutz J."/>
            <person name="Soltis P."/>
            <person name="Soltis D."/>
            <person name="Chen Z.-H."/>
        </authorList>
    </citation>
    <scope>NUCLEOTIDE SEQUENCE [LARGE SCALE GENOMIC DNA]</scope>
    <source>
        <strain evidence="10">Whitten #5841</strain>
        <tissue evidence="10">Leaf</tissue>
    </source>
</reference>
<dbReference type="PROSITE" id="PS00086">
    <property type="entry name" value="CYTOCHROME_P450"/>
    <property type="match status" value="1"/>
</dbReference>
<dbReference type="GO" id="GO:0020037">
    <property type="term" value="F:heme binding"/>
    <property type="evidence" value="ECO:0007669"/>
    <property type="project" value="InterPro"/>
</dbReference>
<dbReference type="InterPro" id="IPR036396">
    <property type="entry name" value="Cyt_P450_sf"/>
</dbReference>
<name>A0A8T2S1U2_CERRI</name>
<dbReference type="Pfam" id="PF00067">
    <property type="entry name" value="p450"/>
    <property type="match status" value="1"/>
</dbReference>
<dbReference type="PANTHER" id="PTHR47944:SF4">
    <property type="entry name" value="OS09G0441700 PROTEIN"/>
    <property type="match status" value="1"/>
</dbReference>
<dbReference type="AlphaFoldDB" id="A0A8T2S1U2"/>
<dbReference type="Gene3D" id="1.10.630.10">
    <property type="entry name" value="Cytochrome P450"/>
    <property type="match status" value="1"/>
</dbReference>
<evidence type="ECO:0000256" key="3">
    <source>
        <dbReference type="ARBA" id="ARBA00022617"/>
    </source>
</evidence>
<evidence type="ECO:0000256" key="6">
    <source>
        <dbReference type="ARBA" id="ARBA00023004"/>
    </source>
</evidence>
<keyword evidence="3 8" id="KW-0349">Heme</keyword>
<evidence type="ECO:0000256" key="1">
    <source>
        <dbReference type="ARBA" id="ARBA00001971"/>
    </source>
</evidence>
<dbReference type="CDD" id="cd20618">
    <property type="entry name" value="CYP71_clan"/>
    <property type="match status" value="1"/>
</dbReference>
<feature type="binding site" description="axial binding residue" evidence="8">
    <location>
        <position position="456"/>
    </location>
    <ligand>
        <name>heme</name>
        <dbReference type="ChEBI" id="CHEBI:30413"/>
    </ligand>
    <ligandPart>
        <name>Fe</name>
        <dbReference type="ChEBI" id="CHEBI:18248"/>
    </ligandPart>
</feature>
<dbReference type="PANTHER" id="PTHR47944">
    <property type="entry name" value="CYTOCHROME P450 98A9"/>
    <property type="match status" value="1"/>
</dbReference>
<protein>
    <recommendedName>
        <fullName evidence="12">Cytochrome P450</fullName>
    </recommendedName>
</protein>
<dbReference type="GO" id="GO:0004497">
    <property type="term" value="F:monooxygenase activity"/>
    <property type="evidence" value="ECO:0007669"/>
    <property type="project" value="UniProtKB-KW"/>
</dbReference>
<dbReference type="GO" id="GO:0016705">
    <property type="term" value="F:oxidoreductase activity, acting on paired donors, with incorporation or reduction of molecular oxygen"/>
    <property type="evidence" value="ECO:0007669"/>
    <property type="project" value="InterPro"/>
</dbReference>
<evidence type="ECO:0000256" key="5">
    <source>
        <dbReference type="ARBA" id="ARBA00023002"/>
    </source>
</evidence>
<dbReference type="GO" id="GO:0044550">
    <property type="term" value="P:secondary metabolite biosynthetic process"/>
    <property type="evidence" value="ECO:0007669"/>
    <property type="project" value="UniProtKB-ARBA"/>
</dbReference>
<dbReference type="GO" id="GO:0005506">
    <property type="term" value="F:iron ion binding"/>
    <property type="evidence" value="ECO:0007669"/>
    <property type="project" value="InterPro"/>
</dbReference>
<dbReference type="InterPro" id="IPR017972">
    <property type="entry name" value="Cyt_P450_CS"/>
</dbReference>
<gene>
    <name evidence="10" type="ORF">KP509_23G048700</name>
</gene>
<dbReference type="OrthoDB" id="1470350at2759"/>
<dbReference type="PRINTS" id="PR00385">
    <property type="entry name" value="P450"/>
</dbReference>
<dbReference type="FunFam" id="1.10.630.10:FF:000126">
    <property type="entry name" value="Predicted protein"/>
    <property type="match status" value="1"/>
</dbReference>
<comment type="caution">
    <text evidence="10">The sequence shown here is derived from an EMBL/GenBank/DDBJ whole genome shotgun (WGS) entry which is preliminary data.</text>
</comment>
<keyword evidence="4 8" id="KW-0479">Metal-binding</keyword>
<evidence type="ECO:0000313" key="11">
    <source>
        <dbReference type="Proteomes" id="UP000825935"/>
    </source>
</evidence>
<evidence type="ECO:0000313" key="10">
    <source>
        <dbReference type="EMBL" id="KAH7301927.1"/>
    </source>
</evidence>
<dbReference type="PRINTS" id="PR00463">
    <property type="entry name" value="EP450I"/>
</dbReference>
<comment type="cofactor">
    <cofactor evidence="1 8">
        <name>heme</name>
        <dbReference type="ChEBI" id="CHEBI:30413"/>
    </cofactor>
</comment>
<dbReference type="InterPro" id="IPR001128">
    <property type="entry name" value="Cyt_P450"/>
</dbReference>
<organism evidence="10 11">
    <name type="scientific">Ceratopteris richardii</name>
    <name type="common">Triangle waterfern</name>
    <dbReference type="NCBI Taxonomy" id="49495"/>
    <lineage>
        <taxon>Eukaryota</taxon>
        <taxon>Viridiplantae</taxon>
        <taxon>Streptophyta</taxon>
        <taxon>Embryophyta</taxon>
        <taxon>Tracheophyta</taxon>
        <taxon>Polypodiopsida</taxon>
        <taxon>Polypodiidae</taxon>
        <taxon>Polypodiales</taxon>
        <taxon>Pteridineae</taxon>
        <taxon>Pteridaceae</taxon>
        <taxon>Parkerioideae</taxon>
        <taxon>Ceratopteris</taxon>
    </lineage>
</organism>
<evidence type="ECO:0000256" key="4">
    <source>
        <dbReference type="ARBA" id="ARBA00022723"/>
    </source>
</evidence>
<proteinExistence type="inferred from homology"/>
<dbReference type="SUPFAM" id="SSF48264">
    <property type="entry name" value="Cytochrome P450"/>
    <property type="match status" value="1"/>
</dbReference>
<keyword evidence="6 8" id="KW-0408">Iron</keyword>
<sequence length="515" mass="58336">MVWGISIDKEVVLIVVLASPVLLLLWRRRQVKSKEISEFPRCPPGLPILGNCMLLKSGAHRVLADLAWNQGYGDLFGLWLGSIPTVVVSSADLAKEVLHAKDKILANRGKYLFVEDLYYGFNSGPVFSSYNPRWVWSRKILTMEVLTIKRMQQLQHIRYSELRRLLKRLQDSSAGGTRPISVGRHISDMTANTTLLVLQSKLPENAITSPAELVQILEDEAMPSMGDFIPSLAFLDSLNKRRRRRAHKRIDALMDSILDERRQEMAQRLQNELPQDYLQVLLSKEGPMDEEHLTTTEIKGMILDLFGGGVHTSSATLEWAMAELLRHPECMRRLQTEVDTVMSQHCNGVNSVDDVLVDDDHIQQMPYLQSIVKEVMRLHPILPLIFPRVASTSFNLGKYQLPAGTNVLVNAWAIARDPRYWDRPTEFWPERFSKSDIDFSGQHYQYLPFGAGRRMCPGIRLGLSVVHVTLANLVRHFDWGIPDGKSAKDIDMSCKGGIGNSRAVPLLAIPKRRIC</sequence>
<evidence type="ECO:0000256" key="8">
    <source>
        <dbReference type="PIRSR" id="PIRSR602401-1"/>
    </source>
</evidence>
<keyword evidence="11" id="KW-1185">Reference proteome</keyword>
<dbReference type="InterPro" id="IPR002401">
    <property type="entry name" value="Cyt_P450_E_grp-I"/>
</dbReference>
<evidence type="ECO:0000256" key="9">
    <source>
        <dbReference type="RuleBase" id="RU000461"/>
    </source>
</evidence>